<dbReference type="InterPro" id="IPR000467">
    <property type="entry name" value="G_patch_dom"/>
</dbReference>
<feature type="compositionally biased region" description="Basic residues" evidence="9">
    <location>
        <begin position="180"/>
        <end position="190"/>
    </location>
</feature>
<feature type="region of interest" description="Disordered" evidence="9">
    <location>
        <begin position="156"/>
        <end position="219"/>
    </location>
</feature>
<proteinExistence type="inferred from homology"/>
<sequence length="647" mass="73084">MARSKKSGRPWKGGKSLSTKRSEARSHSGLPENHHAMLAISTAAITLVEEARQTSLHDHGLWNEHAQLRKNPVHFVSAGRTDPLNDHPTKEESSESNSNDKETMLKLSLETQDGMRSSDLVLHNSPTQNYDKFNEEGSQTFYLDIVEDKTTKHSHCSQAVVSNHPSSPDSSSSEEVILFRGRRERKGHGFKAKEMLREQEVHHTTESKPPSPSADEDYLSTDYLQSSRSRKRGRRKGHTQYETGDEDIVADYINNMRDSGELDCLFDEIGGNQRELGARDTEVVFSCSDSDTKHNRPHDTNRAAGSQAPQHKKHYFKSIEDTLRHTEDPEDEDALVDLIAAQDLSCSSDVAADTQTPESNFPDTRPARRYGANKQEEFDFMDWSTAHIRSKKGKGYRTQVPFNNDDSDLELQLQVAWKSDRMRKKERKRQREELRSLGMLQKSAKPDDLRTKYPSGMSIEQVGEEIERFLHSGNEVYDPLARILYYGNKANADSIFTSRLSFPPMDLHARKLIHELANKFNIKSKSTGKADQRRPTLYRTIRTQPYAEIPFQNALRQIQRRFLPRLDTKGKRNSKLSTTRGQTLGAAGYREGEVVGASAPELGVDNRGRAMLERMGWSCGTALGSIDNKGILQPVTQTMKKSKAGLG</sequence>
<dbReference type="HOGENOM" id="CLU_007254_0_0_1"/>
<accession>A0A0A1V7N4</accession>
<dbReference type="CDD" id="cd02646">
    <property type="entry name" value="R3H_G-patch"/>
    <property type="match status" value="1"/>
</dbReference>
<dbReference type="InterPro" id="IPR036867">
    <property type="entry name" value="R3H_dom_sf"/>
</dbReference>
<evidence type="ECO:0000256" key="5">
    <source>
        <dbReference type="ARBA" id="ARBA00022490"/>
    </source>
</evidence>
<dbReference type="AlphaFoldDB" id="A0A0A1V7N4"/>
<feature type="domain" description="R3H" evidence="11">
    <location>
        <begin position="456"/>
        <end position="541"/>
    </location>
</feature>
<dbReference type="EMBL" id="JELW01000001">
    <property type="protein sequence ID" value="EXV06219.1"/>
    <property type="molecule type" value="Genomic_DNA"/>
</dbReference>
<feature type="compositionally biased region" description="Basic and acidic residues" evidence="9">
    <location>
        <begin position="83"/>
        <end position="102"/>
    </location>
</feature>
<dbReference type="InterPro" id="IPR001374">
    <property type="entry name" value="R3H_dom"/>
</dbReference>
<dbReference type="GO" id="GO:0005737">
    <property type="term" value="C:cytoplasm"/>
    <property type="evidence" value="ECO:0007669"/>
    <property type="project" value="UniProtKB-SubCell"/>
</dbReference>
<dbReference type="SUPFAM" id="SSF82708">
    <property type="entry name" value="R3H domain"/>
    <property type="match status" value="1"/>
</dbReference>
<dbReference type="GO" id="GO:0003676">
    <property type="term" value="F:nucleic acid binding"/>
    <property type="evidence" value="ECO:0007669"/>
    <property type="project" value="UniProtKB-UniRule"/>
</dbReference>
<evidence type="ECO:0000313" key="12">
    <source>
        <dbReference type="EMBL" id="EXV06219.1"/>
    </source>
</evidence>
<comment type="similarity">
    <text evidence="3">Belongs to the SQS1 family.</text>
</comment>
<keyword evidence="6" id="KW-0507">mRNA processing</keyword>
<keyword evidence="5" id="KW-0963">Cytoplasm</keyword>
<dbReference type="SMART" id="SM00443">
    <property type="entry name" value="G_patch"/>
    <property type="match status" value="1"/>
</dbReference>
<feature type="region of interest" description="Disordered" evidence="9">
    <location>
        <begin position="288"/>
        <end position="312"/>
    </location>
</feature>
<organism evidence="12 13">
    <name type="scientific">Metarhizium robertsii</name>
    <dbReference type="NCBI Taxonomy" id="568076"/>
    <lineage>
        <taxon>Eukaryota</taxon>
        <taxon>Fungi</taxon>
        <taxon>Dikarya</taxon>
        <taxon>Ascomycota</taxon>
        <taxon>Pezizomycotina</taxon>
        <taxon>Sordariomycetes</taxon>
        <taxon>Hypocreomycetidae</taxon>
        <taxon>Hypocreales</taxon>
        <taxon>Clavicipitaceae</taxon>
        <taxon>Metarhizium</taxon>
    </lineage>
</organism>
<protein>
    <recommendedName>
        <fullName evidence="4">Protein SQS1</fullName>
    </recommendedName>
</protein>
<evidence type="ECO:0000256" key="6">
    <source>
        <dbReference type="ARBA" id="ARBA00022664"/>
    </source>
</evidence>
<dbReference type="Gene3D" id="3.30.1370.50">
    <property type="entry name" value="R3H-like domain"/>
    <property type="match status" value="1"/>
</dbReference>
<dbReference type="eggNOG" id="KOG0154">
    <property type="taxonomic scope" value="Eukaryota"/>
</dbReference>
<dbReference type="PROSITE" id="PS50174">
    <property type="entry name" value="G_PATCH"/>
    <property type="match status" value="1"/>
</dbReference>
<feature type="region of interest" description="Disordered" evidence="9">
    <location>
        <begin position="349"/>
        <end position="368"/>
    </location>
</feature>
<dbReference type="Pfam" id="PF01585">
    <property type="entry name" value="G-patch"/>
    <property type="match status" value="1"/>
</dbReference>
<dbReference type="Proteomes" id="UP000030151">
    <property type="component" value="Unassembled WGS sequence"/>
</dbReference>
<feature type="compositionally biased region" description="Basic residues" evidence="9">
    <location>
        <begin position="228"/>
        <end position="238"/>
    </location>
</feature>
<evidence type="ECO:0000256" key="4">
    <source>
        <dbReference type="ARBA" id="ARBA00018964"/>
    </source>
</evidence>
<evidence type="ECO:0000256" key="7">
    <source>
        <dbReference type="ARBA" id="ARBA00023187"/>
    </source>
</evidence>
<comment type="subcellular location">
    <subcellularLocation>
        <location evidence="2">Cytoplasm</location>
    </subcellularLocation>
    <subcellularLocation>
        <location evidence="1">Nucleus</location>
    </subcellularLocation>
</comment>
<dbReference type="InterPro" id="IPR034082">
    <property type="entry name" value="R3H_G-patch"/>
</dbReference>
<feature type="domain" description="G-patch" evidence="10">
    <location>
        <begin position="604"/>
        <end position="647"/>
    </location>
</feature>
<evidence type="ECO:0000256" key="1">
    <source>
        <dbReference type="ARBA" id="ARBA00004123"/>
    </source>
</evidence>
<evidence type="ECO:0000259" key="10">
    <source>
        <dbReference type="PROSITE" id="PS50174"/>
    </source>
</evidence>
<dbReference type="OrthoDB" id="21470at2759"/>
<evidence type="ECO:0000256" key="9">
    <source>
        <dbReference type="SAM" id="MobiDB-lite"/>
    </source>
</evidence>
<keyword evidence="8" id="KW-0539">Nucleus</keyword>
<feature type="compositionally biased region" description="Basic and acidic residues" evidence="9">
    <location>
        <begin position="191"/>
        <end position="206"/>
    </location>
</feature>
<feature type="compositionally biased region" description="Polar residues" evidence="9">
    <location>
        <begin position="349"/>
        <end position="362"/>
    </location>
</feature>
<dbReference type="InterPro" id="IPR051189">
    <property type="entry name" value="Splicing_assoc_domain"/>
</dbReference>
<evidence type="ECO:0000256" key="3">
    <source>
        <dbReference type="ARBA" id="ARBA00010306"/>
    </source>
</evidence>
<evidence type="ECO:0000256" key="2">
    <source>
        <dbReference type="ARBA" id="ARBA00004496"/>
    </source>
</evidence>
<feature type="region of interest" description="Disordered" evidence="9">
    <location>
        <begin position="1"/>
        <end position="34"/>
    </location>
</feature>
<dbReference type="Pfam" id="PF01424">
    <property type="entry name" value="R3H"/>
    <property type="match status" value="1"/>
</dbReference>
<feature type="compositionally biased region" description="Basic and acidic residues" evidence="9">
    <location>
        <begin position="290"/>
        <end position="301"/>
    </location>
</feature>
<dbReference type="GO" id="GO:0008380">
    <property type="term" value="P:RNA splicing"/>
    <property type="evidence" value="ECO:0007669"/>
    <property type="project" value="UniProtKB-KW"/>
</dbReference>
<feature type="region of interest" description="Disordered" evidence="9">
    <location>
        <begin position="77"/>
        <end position="102"/>
    </location>
</feature>
<dbReference type="SMART" id="SM00393">
    <property type="entry name" value="R3H"/>
    <property type="match status" value="1"/>
</dbReference>
<evidence type="ECO:0000259" key="11">
    <source>
        <dbReference type="PROSITE" id="PS51061"/>
    </source>
</evidence>
<feature type="region of interest" description="Disordered" evidence="9">
    <location>
        <begin position="224"/>
        <end position="243"/>
    </location>
</feature>
<name>A0A0A1V7N4_9HYPO</name>
<reference evidence="12 13" key="1">
    <citation type="submission" date="2014-02" db="EMBL/GenBank/DDBJ databases">
        <title>The genome sequence of the entomopathogenic fungus Metarhizium robertsii ARSEF 2575.</title>
        <authorList>
            <person name="Giuliano Garisto Donzelli B."/>
            <person name="Roe B.A."/>
            <person name="Macmil S.L."/>
            <person name="Krasnoff S.B."/>
            <person name="Gibson D.M."/>
        </authorList>
    </citation>
    <scope>NUCLEOTIDE SEQUENCE [LARGE SCALE GENOMIC DNA]</scope>
    <source>
        <strain evidence="12 13">ARSEF 2575</strain>
    </source>
</reference>
<dbReference type="GO" id="GO:0005634">
    <property type="term" value="C:nucleus"/>
    <property type="evidence" value="ECO:0007669"/>
    <property type="project" value="UniProtKB-SubCell"/>
</dbReference>
<comment type="caution">
    <text evidence="12">The sequence shown here is derived from an EMBL/GenBank/DDBJ whole genome shotgun (WGS) entry which is preliminary data.</text>
</comment>
<keyword evidence="7" id="KW-0508">mRNA splicing</keyword>
<evidence type="ECO:0000313" key="13">
    <source>
        <dbReference type="Proteomes" id="UP000030151"/>
    </source>
</evidence>
<evidence type="ECO:0000256" key="8">
    <source>
        <dbReference type="ARBA" id="ARBA00023242"/>
    </source>
</evidence>
<dbReference type="PANTHER" id="PTHR14195">
    <property type="entry name" value="G PATCH DOMAIN CONTAINING PROTEIN 2"/>
    <property type="match status" value="1"/>
</dbReference>
<dbReference type="GO" id="GO:0006397">
    <property type="term" value="P:mRNA processing"/>
    <property type="evidence" value="ECO:0007669"/>
    <property type="project" value="UniProtKB-KW"/>
</dbReference>
<dbReference type="PROSITE" id="PS51061">
    <property type="entry name" value="R3H"/>
    <property type="match status" value="1"/>
</dbReference>
<gene>
    <name evidence="12" type="ORF">X797_000936</name>
</gene>